<keyword evidence="3" id="KW-1185">Reference proteome</keyword>
<organism evidence="2 3">
    <name type="scientific">Pristionchus fissidentatus</name>
    <dbReference type="NCBI Taxonomy" id="1538716"/>
    <lineage>
        <taxon>Eukaryota</taxon>
        <taxon>Metazoa</taxon>
        <taxon>Ecdysozoa</taxon>
        <taxon>Nematoda</taxon>
        <taxon>Chromadorea</taxon>
        <taxon>Rhabditida</taxon>
        <taxon>Rhabditina</taxon>
        <taxon>Diplogasteromorpha</taxon>
        <taxon>Diplogasteroidea</taxon>
        <taxon>Neodiplogasteridae</taxon>
        <taxon>Pristionchus</taxon>
    </lineage>
</organism>
<dbReference type="EMBL" id="BTSY01000003">
    <property type="protein sequence ID" value="GMT18256.1"/>
    <property type="molecule type" value="Genomic_DNA"/>
</dbReference>
<feature type="non-terminal residue" evidence="2">
    <location>
        <position position="1"/>
    </location>
</feature>
<dbReference type="Proteomes" id="UP001432322">
    <property type="component" value="Unassembled WGS sequence"/>
</dbReference>
<gene>
    <name evidence="2" type="ORF">PFISCL1PPCAC_20748</name>
    <name evidence="1" type="ORF">PFISCL1PPCAC_9553</name>
</gene>
<evidence type="ECO:0000313" key="2">
    <source>
        <dbReference type="EMBL" id="GMT29451.1"/>
    </source>
</evidence>
<proteinExistence type="predicted"/>
<comment type="caution">
    <text evidence="2">The sequence shown here is derived from an EMBL/GenBank/DDBJ whole genome shotgun (WGS) entry which is preliminary data.</text>
</comment>
<sequence length="68" mass="7823">RMINSRCSLCLSNSFICMPRRNAEETSDETEKSRLFFSGISMVRTAVRDVNLRSQFWAAFKEGPTKSK</sequence>
<feature type="non-terminal residue" evidence="2">
    <location>
        <position position="68"/>
    </location>
</feature>
<name>A0AAV5WEZ2_9BILA</name>
<accession>A0AAV5WEZ2</accession>
<reference evidence="2" key="1">
    <citation type="submission" date="2023-10" db="EMBL/GenBank/DDBJ databases">
        <title>Genome assembly of Pristionchus species.</title>
        <authorList>
            <person name="Yoshida K."/>
            <person name="Sommer R.J."/>
        </authorList>
    </citation>
    <scope>NUCLEOTIDE SEQUENCE</scope>
    <source>
        <strain evidence="2">RS5133</strain>
    </source>
</reference>
<evidence type="ECO:0000313" key="3">
    <source>
        <dbReference type="Proteomes" id="UP001432322"/>
    </source>
</evidence>
<dbReference type="AlphaFoldDB" id="A0AAV5WEZ2"/>
<protein>
    <submittedName>
        <fullName evidence="2">Uncharacterized protein</fullName>
    </submittedName>
</protein>
<evidence type="ECO:0000313" key="1">
    <source>
        <dbReference type="EMBL" id="GMT18256.1"/>
    </source>
</evidence>
<dbReference type="EMBL" id="BTSY01000005">
    <property type="protein sequence ID" value="GMT29451.1"/>
    <property type="molecule type" value="Genomic_DNA"/>
</dbReference>